<dbReference type="InterPro" id="IPR050748">
    <property type="entry name" value="Glycosyltrans_8_dom-fam"/>
</dbReference>
<feature type="non-terminal residue" evidence="7">
    <location>
        <position position="1"/>
    </location>
</feature>
<evidence type="ECO:0000256" key="4">
    <source>
        <dbReference type="ARBA" id="ARBA00022723"/>
    </source>
</evidence>
<keyword evidence="6" id="KW-1133">Transmembrane helix</keyword>
<organism evidence="7">
    <name type="scientific">Rhipicephalus pulchellus</name>
    <name type="common">Yellow backed tick</name>
    <name type="synonym">Dermacentor pulchellus</name>
    <dbReference type="NCBI Taxonomy" id="72859"/>
    <lineage>
        <taxon>Eukaryota</taxon>
        <taxon>Metazoa</taxon>
        <taxon>Ecdysozoa</taxon>
        <taxon>Arthropoda</taxon>
        <taxon>Chelicerata</taxon>
        <taxon>Arachnida</taxon>
        <taxon>Acari</taxon>
        <taxon>Parasitiformes</taxon>
        <taxon>Ixodida</taxon>
        <taxon>Ixodoidea</taxon>
        <taxon>Ixodidae</taxon>
        <taxon>Rhipicephalinae</taxon>
        <taxon>Rhipicephalus</taxon>
        <taxon>Rhipicephalus</taxon>
    </lineage>
</organism>
<evidence type="ECO:0000313" key="7">
    <source>
        <dbReference type="EMBL" id="JAA63988.1"/>
    </source>
</evidence>
<keyword evidence="3 7" id="KW-0808">Transferase</keyword>
<evidence type="ECO:0000256" key="3">
    <source>
        <dbReference type="ARBA" id="ARBA00022679"/>
    </source>
</evidence>
<reference evidence="7" key="1">
    <citation type="submission" date="2012-11" db="EMBL/GenBank/DDBJ databases">
        <authorList>
            <person name="Lucero-Rivera Y.E."/>
            <person name="Tovar-Ramirez D."/>
        </authorList>
    </citation>
    <scope>NUCLEOTIDE SEQUENCE</scope>
    <source>
        <tissue evidence="7">Salivary gland</tissue>
    </source>
</reference>
<keyword evidence="6" id="KW-0812">Transmembrane</keyword>
<feature type="region of interest" description="Disordered" evidence="5">
    <location>
        <begin position="358"/>
        <end position="391"/>
    </location>
</feature>
<reference evidence="7" key="2">
    <citation type="journal article" date="2015" name="J. Proteomics">
        <title>Sexual differences in the sialomes of the zebra tick, Rhipicephalus pulchellus.</title>
        <authorList>
            <person name="Tan A.W."/>
            <person name="Francischetti I.M."/>
            <person name="Slovak M."/>
            <person name="Kini R.M."/>
            <person name="Ribeiro J.M."/>
        </authorList>
    </citation>
    <scope>NUCLEOTIDE SEQUENCE</scope>
    <source>
        <tissue evidence="7">Salivary gland</tissue>
    </source>
</reference>
<dbReference type="InterPro" id="IPR002495">
    <property type="entry name" value="Glyco_trans_8"/>
</dbReference>
<keyword evidence="2" id="KW-0328">Glycosyltransferase</keyword>
<evidence type="ECO:0000256" key="6">
    <source>
        <dbReference type="SAM" id="Phobius"/>
    </source>
</evidence>
<dbReference type="EMBL" id="GACK01001046">
    <property type="protein sequence ID" value="JAA63988.1"/>
    <property type="molecule type" value="mRNA"/>
</dbReference>
<dbReference type="GO" id="GO:0046872">
    <property type="term" value="F:metal ion binding"/>
    <property type="evidence" value="ECO:0007669"/>
    <property type="project" value="UniProtKB-KW"/>
</dbReference>
<dbReference type="Gene3D" id="3.90.550.10">
    <property type="entry name" value="Spore Coat Polysaccharide Biosynthesis Protein SpsA, Chain A"/>
    <property type="match status" value="1"/>
</dbReference>
<dbReference type="SUPFAM" id="SSF53448">
    <property type="entry name" value="Nucleotide-diphospho-sugar transferases"/>
    <property type="match status" value="1"/>
</dbReference>
<name>L7ML34_RHIPC</name>
<dbReference type="GO" id="GO:0016757">
    <property type="term" value="F:glycosyltransferase activity"/>
    <property type="evidence" value="ECO:0007669"/>
    <property type="project" value="UniProtKB-KW"/>
</dbReference>
<dbReference type="GO" id="GO:0005794">
    <property type="term" value="C:Golgi apparatus"/>
    <property type="evidence" value="ECO:0007669"/>
    <property type="project" value="TreeGrafter"/>
</dbReference>
<proteinExistence type="evidence at transcript level"/>
<dbReference type="AlphaFoldDB" id="L7ML34"/>
<keyword evidence="6" id="KW-0472">Membrane</keyword>
<protein>
    <submittedName>
        <fullName evidence="7">Putative glycosyltransferase domain-containing protein</fullName>
    </submittedName>
</protein>
<feature type="compositionally biased region" description="Low complexity" evidence="5">
    <location>
        <begin position="360"/>
        <end position="379"/>
    </location>
</feature>
<evidence type="ECO:0000256" key="2">
    <source>
        <dbReference type="ARBA" id="ARBA00022676"/>
    </source>
</evidence>
<evidence type="ECO:0000256" key="5">
    <source>
        <dbReference type="SAM" id="MobiDB-lite"/>
    </source>
</evidence>
<accession>L7ML34</accession>
<comment type="similarity">
    <text evidence="1">Belongs to the glycosyltransferase 8 family.</text>
</comment>
<evidence type="ECO:0000256" key="1">
    <source>
        <dbReference type="ARBA" id="ARBA00006351"/>
    </source>
</evidence>
<dbReference type="InterPro" id="IPR029044">
    <property type="entry name" value="Nucleotide-diphossugar_trans"/>
</dbReference>
<sequence>TCQQVHLHWNFLSLSHCQRRNDVLFAGLFASLAVTCLVGLYYGYRLMVSNEAKFSFGRSAGGEPLVESDEGGLGAPVHVVLVTSNAGLGGAVAAMVSTVRHSRRPTSSLRFHVVTDNATQFHLHAWMHQAQLARFQYEVLTFPQTPLIAPELATILQLPYAKLYLGRLLPALRGPVIVLDDDVIVQGDISELASLPIPDGSIGLFSKDCDSVSRRYNTAGSRYHQLLDLSRPSLRDLGLEPNECALNLGVFVVRMADWVRQNVTEMAENWIRANLREKIFKREGPLGPLLLALHNKTSPLDPQWHVRNLGVTPGSQYSRLFVTSAKLLQWSGRFKPWNARSPYSDIWHRYFVPDPTGRFRPASRGGAASPASGQRSQRSTSARPDRRLNLV</sequence>
<feature type="transmembrane region" description="Helical" evidence="6">
    <location>
        <begin position="23"/>
        <end position="44"/>
    </location>
</feature>
<keyword evidence="4" id="KW-0479">Metal-binding</keyword>
<dbReference type="PANTHER" id="PTHR13778">
    <property type="entry name" value="GLYCOSYLTRANSFERASE 8 DOMAIN-CONTAINING PROTEIN"/>
    <property type="match status" value="1"/>
</dbReference>
<dbReference type="Pfam" id="PF01501">
    <property type="entry name" value="Glyco_transf_8"/>
    <property type="match status" value="1"/>
</dbReference>
<dbReference type="PANTHER" id="PTHR13778:SF47">
    <property type="entry name" value="LIPOPOLYSACCHARIDE 1,3-GALACTOSYLTRANSFERASE"/>
    <property type="match status" value="1"/>
</dbReference>